<name>A0ABT7DZ20_9NEIS</name>
<accession>A0ABT7DZ20</accession>
<comment type="caution">
    <text evidence="3">The sequence shown here is derived from an EMBL/GenBank/DDBJ whole genome shotgun (WGS) entry which is preliminary data.</text>
</comment>
<evidence type="ECO:0000256" key="1">
    <source>
        <dbReference type="ARBA" id="ARBA00022737"/>
    </source>
</evidence>
<keyword evidence="1" id="KW-0677">Repeat</keyword>
<keyword evidence="4" id="KW-1185">Reference proteome</keyword>
<reference evidence="3" key="1">
    <citation type="submission" date="2023-03" db="EMBL/GenBank/DDBJ databases">
        <title>Chitinimonas shenzhenensis gen. nov., sp. nov., a novel member of family Burkholderiaceae isolated from activated sludge collected in Shen Zhen, China.</title>
        <authorList>
            <person name="Wang X."/>
        </authorList>
    </citation>
    <scope>NUCLEOTIDE SEQUENCE</scope>
    <source>
        <strain evidence="3">DQS-5</strain>
    </source>
</reference>
<organism evidence="3 4">
    <name type="scientific">Parachitinimonas caeni</name>
    <dbReference type="NCBI Taxonomy" id="3031301"/>
    <lineage>
        <taxon>Bacteria</taxon>
        <taxon>Pseudomonadati</taxon>
        <taxon>Pseudomonadota</taxon>
        <taxon>Betaproteobacteria</taxon>
        <taxon>Neisseriales</taxon>
        <taxon>Chitinibacteraceae</taxon>
        <taxon>Parachitinimonas</taxon>
    </lineage>
</organism>
<dbReference type="PANTHER" id="PTHR32305:SF15">
    <property type="entry name" value="PROTEIN RHSA-RELATED"/>
    <property type="match status" value="1"/>
</dbReference>
<evidence type="ECO:0000313" key="3">
    <source>
        <dbReference type="EMBL" id="MDK2125311.1"/>
    </source>
</evidence>
<sequence>MADSYDDSGRLVQSVVNGKTITFGYDPLGQRVSKTSDGKTTRFAYDSEGHLIGEYDADGKARQEIVWLGDLPVALFTYEAGKLKDSFAIHTDHLGTPRELTRQGNTVVWRWEGEPFGNSLPNEDVDGDGQKVSFNLRFPGQYHDSETGRFYNYFRDYNPATGRYVQSDPIGLAGGG</sequence>
<gene>
    <name evidence="3" type="ORF">PZA18_14740</name>
</gene>
<dbReference type="NCBIfam" id="TIGR01643">
    <property type="entry name" value="YD_repeat_2x"/>
    <property type="match status" value="2"/>
</dbReference>
<evidence type="ECO:0000259" key="2">
    <source>
        <dbReference type="Pfam" id="PF25023"/>
    </source>
</evidence>
<protein>
    <submittedName>
        <fullName evidence="3">RHS repeat-associated core domain-containing protein</fullName>
    </submittedName>
</protein>
<dbReference type="Proteomes" id="UP001172778">
    <property type="component" value="Unassembled WGS sequence"/>
</dbReference>
<feature type="domain" description="Teneurin-like YD-shell" evidence="2">
    <location>
        <begin position="5"/>
        <end position="168"/>
    </location>
</feature>
<dbReference type="InterPro" id="IPR006530">
    <property type="entry name" value="YD"/>
</dbReference>
<dbReference type="NCBIfam" id="TIGR03696">
    <property type="entry name" value="Rhs_assc_core"/>
    <property type="match status" value="1"/>
</dbReference>
<dbReference type="InterPro" id="IPR022385">
    <property type="entry name" value="Rhs_assc_core"/>
</dbReference>
<dbReference type="InterPro" id="IPR056823">
    <property type="entry name" value="TEN-like_YD-shell"/>
</dbReference>
<dbReference type="Pfam" id="PF25023">
    <property type="entry name" value="TEN_YD-shell"/>
    <property type="match status" value="1"/>
</dbReference>
<dbReference type="PANTHER" id="PTHR32305">
    <property type="match status" value="1"/>
</dbReference>
<dbReference type="EMBL" id="JARRAF010000017">
    <property type="protein sequence ID" value="MDK2125311.1"/>
    <property type="molecule type" value="Genomic_DNA"/>
</dbReference>
<dbReference type="InterPro" id="IPR050708">
    <property type="entry name" value="T6SS_VgrG/RHS"/>
</dbReference>
<evidence type="ECO:0000313" key="4">
    <source>
        <dbReference type="Proteomes" id="UP001172778"/>
    </source>
</evidence>
<dbReference type="Gene3D" id="2.180.10.10">
    <property type="entry name" value="RHS repeat-associated core"/>
    <property type="match status" value="1"/>
</dbReference>
<proteinExistence type="predicted"/>